<dbReference type="PANTHER" id="PTHR10693">
    <property type="entry name" value="RAS GTPASE-ACTIVATING PROTEIN-BINDING PROTEIN"/>
    <property type="match status" value="1"/>
</dbReference>
<keyword evidence="1 2" id="KW-0694">RNA-binding</keyword>
<dbReference type="Gene3D" id="3.30.70.330">
    <property type="match status" value="1"/>
</dbReference>
<dbReference type="InterPro" id="IPR035979">
    <property type="entry name" value="RBD_domain_sf"/>
</dbReference>
<reference evidence="6 7" key="1">
    <citation type="journal article" date="2021" name="BMC Genomics">
        <title>Datura genome reveals duplications of psychoactive alkaloid biosynthetic genes and high mutation rate following tissue culture.</title>
        <authorList>
            <person name="Rajewski A."/>
            <person name="Carter-House D."/>
            <person name="Stajich J."/>
            <person name="Litt A."/>
        </authorList>
    </citation>
    <scope>NUCLEOTIDE SEQUENCE [LARGE SCALE GENOMIC DNA]</scope>
    <source>
        <strain evidence="6">AR-01</strain>
    </source>
</reference>
<evidence type="ECO:0000313" key="7">
    <source>
        <dbReference type="Proteomes" id="UP000823775"/>
    </source>
</evidence>
<dbReference type="Proteomes" id="UP000823775">
    <property type="component" value="Unassembled WGS sequence"/>
</dbReference>
<dbReference type="CDD" id="cd00780">
    <property type="entry name" value="NTF2"/>
    <property type="match status" value="1"/>
</dbReference>
<dbReference type="SUPFAM" id="SSF54427">
    <property type="entry name" value="NTF2-like"/>
    <property type="match status" value="1"/>
</dbReference>
<dbReference type="InterPro" id="IPR000504">
    <property type="entry name" value="RRM_dom"/>
</dbReference>
<evidence type="ECO:0000313" key="6">
    <source>
        <dbReference type="EMBL" id="MCE3050492.1"/>
    </source>
</evidence>
<dbReference type="Gene3D" id="3.10.450.50">
    <property type="match status" value="1"/>
</dbReference>
<gene>
    <name evidence="6" type="primary">G3BP2_4</name>
    <name evidence="6" type="ORF">HAX54_047349</name>
</gene>
<dbReference type="SUPFAM" id="SSF54928">
    <property type="entry name" value="RNA-binding domain, RBD"/>
    <property type="match status" value="1"/>
</dbReference>
<feature type="domain" description="RRM" evidence="4">
    <location>
        <begin position="283"/>
        <end position="359"/>
    </location>
</feature>
<dbReference type="SMART" id="SM00360">
    <property type="entry name" value="RRM"/>
    <property type="match status" value="1"/>
</dbReference>
<dbReference type="InterPro" id="IPR032710">
    <property type="entry name" value="NTF2-like_dom_sf"/>
</dbReference>
<dbReference type="InterPro" id="IPR018222">
    <property type="entry name" value="Nuclear_transport_factor_2_euk"/>
</dbReference>
<dbReference type="Pfam" id="PF00076">
    <property type="entry name" value="RRM_1"/>
    <property type="match status" value="1"/>
</dbReference>
<feature type="region of interest" description="Disordered" evidence="3">
    <location>
        <begin position="360"/>
        <end position="383"/>
    </location>
</feature>
<dbReference type="InterPro" id="IPR002075">
    <property type="entry name" value="NTF2_dom"/>
</dbReference>
<dbReference type="InterPro" id="IPR012677">
    <property type="entry name" value="Nucleotide-bd_a/b_plait_sf"/>
</dbReference>
<proteinExistence type="predicted"/>
<sequence length="383" mass="42276">MTTQTTGYSTEEVASIFVGRYYQIIQNYIDYAYRFYKENSVLSWPQSDGEIKSVRTSKGINEFIISSHFKGSKVNVTTVDCQSSIAGGVLVMVTACLIGQDDSRKNFSQSFFLAPQETGYYILNDMFRFVGVNESSTVVEEKVNEHASIALLATESKAGDIVKEVSDKSETKVTINDQDGQKSSITSSANGKPVLETTPVIQNEAPKVSYASMIKQGRSSLPTNVPHKIGRVVADVVLPSTPKKPQANVLVQALTSSSSGMSKVVAPSTNAAQDNFYDDIQYKSIYIGGLPSNTTRSDLYAIVKEFGPVQSHNIQLKIYDDGYCCGFVHFEDEFSAQNAVQTRHIIVKGKRAYIRFKKLNKGHGEKREGNPQQNNVKRGSKYN</sequence>
<comment type="caution">
    <text evidence="6">The sequence shown here is derived from an EMBL/GenBank/DDBJ whole genome shotgun (WGS) entry which is preliminary data.</text>
</comment>
<evidence type="ECO:0000256" key="1">
    <source>
        <dbReference type="ARBA" id="ARBA00022884"/>
    </source>
</evidence>
<evidence type="ECO:0000259" key="5">
    <source>
        <dbReference type="PROSITE" id="PS50177"/>
    </source>
</evidence>
<dbReference type="InterPro" id="IPR039539">
    <property type="entry name" value="Ras_GTPase_bind_prot"/>
</dbReference>
<dbReference type="EMBL" id="JACEIK010007634">
    <property type="protein sequence ID" value="MCE3050492.1"/>
    <property type="molecule type" value="Genomic_DNA"/>
</dbReference>
<dbReference type="PROSITE" id="PS50102">
    <property type="entry name" value="RRM"/>
    <property type="match status" value="1"/>
</dbReference>
<dbReference type="CDD" id="cd00590">
    <property type="entry name" value="RRM_SF"/>
    <property type="match status" value="1"/>
</dbReference>
<dbReference type="Pfam" id="PF02136">
    <property type="entry name" value="NTF2"/>
    <property type="match status" value="1"/>
</dbReference>
<dbReference type="PROSITE" id="PS50177">
    <property type="entry name" value="NTF2_DOMAIN"/>
    <property type="match status" value="1"/>
</dbReference>
<name>A0ABS8WLW3_DATST</name>
<dbReference type="PANTHER" id="PTHR10693:SF52">
    <property type="entry name" value="RAS GTPASE-ACTIVATING BINDING-LIKE PROTEIN"/>
    <property type="match status" value="1"/>
</dbReference>
<keyword evidence="7" id="KW-1185">Reference proteome</keyword>
<evidence type="ECO:0000259" key="4">
    <source>
        <dbReference type="PROSITE" id="PS50102"/>
    </source>
</evidence>
<evidence type="ECO:0000256" key="3">
    <source>
        <dbReference type="SAM" id="MobiDB-lite"/>
    </source>
</evidence>
<protein>
    <submittedName>
        <fullName evidence="6">GTPase activating protein (SH3 domain) binding protein</fullName>
    </submittedName>
</protein>
<feature type="domain" description="NTF2" evidence="5">
    <location>
        <begin position="13"/>
        <end position="129"/>
    </location>
</feature>
<accession>A0ABS8WLW3</accession>
<organism evidence="6 7">
    <name type="scientific">Datura stramonium</name>
    <name type="common">Jimsonweed</name>
    <name type="synonym">Common thornapple</name>
    <dbReference type="NCBI Taxonomy" id="4076"/>
    <lineage>
        <taxon>Eukaryota</taxon>
        <taxon>Viridiplantae</taxon>
        <taxon>Streptophyta</taxon>
        <taxon>Embryophyta</taxon>
        <taxon>Tracheophyta</taxon>
        <taxon>Spermatophyta</taxon>
        <taxon>Magnoliopsida</taxon>
        <taxon>eudicotyledons</taxon>
        <taxon>Gunneridae</taxon>
        <taxon>Pentapetalae</taxon>
        <taxon>asterids</taxon>
        <taxon>lamiids</taxon>
        <taxon>Solanales</taxon>
        <taxon>Solanaceae</taxon>
        <taxon>Solanoideae</taxon>
        <taxon>Datureae</taxon>
        <taxon>Datura</taxon>
    </lineage>
</organism>
<evidence type="ECO:0000256" key="2">
    <source>
        <dbReference type="PROSITE-ProRule" id="PRU00176"/>
    </source>
</evidence>